<evidence type="ECO:0000256" key="1">
    <source>
        <dbReference type="PROSITE-ProRule" id="PRU00339"/>
    </source>
</evidence>
<proteinExistence type="predicted"/>
<dbReference type="SUPFAM" id="SSF48452">
    <property type="entry name" value="TPR-like"/>
    <property type="match status" value="1"/>
</dbReference>
<dbReference type="PANTHER" id="PTHR12558:SF13">
    <property type="entry name" value="CELL DIVISION CYCLE PROTEIN 27 HOMOLOG"/>
    <property type="match status" value="1"/>
</dbReference>
<sequence length="270" mass="28978">MSRTTARIATIVLLAAPLLVVGAPALAQQTAPAAPAAAPRTPASAEARAAYDRADALSRSVFWTEQAEIDPRDPVAGVKAAQSMRELGRYVEAAEMAERVLLIQPDNVEAMLEVGRGHIARGQAFYGVAALEKARDARPNDWRAWSLLGTAYEQVRRSQDAQMAWARALQLSPDNPDVLTNMAMSAMTRGDTTAAEPLLRRAAAQPGASLKVRLNLAMALGLNGKMDEAEQMMRRDLPPDAADRNLEWLRARTGAGAADQARTWGSLQGG</sequence>
<comment type="caution">
    <text evidence="3">The sequence shown here is derived from an EMBL/GenBank/DDBJ whole genome shotgun (WGS) entry which is preliminary data.</text>
</comment>
<dbReference type="Gene3D" id="1.25.40.10">
    <property type="entry name" value="Tetratricopeptide repeat domain"/>
    <property type="match status" value="1"/>
</dbReference>
<reference evidence="3 4" key="1">
    <citation type="submission" date="2020-03" db="EMBL/GenBank/DDBJ databases">
        <title>Genomic Encyclopedia of Type Strains, Phase IV (KMG-IV): sequencing the most valuable type-strain genomes for metagenomic binning, comparative biology and taxonomic classification.</title>
        <authorList>
            <person name="Goeker M."/>
        </authorList>
    </citation>
    <scope>NUCLEOTIDE SEQUENCE [LARGE SCALE GENOMIC DNA]</scope>
    <source>
        <strain evidence="3 4">DSM 4736</strain>
    </source>
</reference>
<dbReference type="InterPro" id="IPR019734">
    <property type="entry name" value="TPR_rpt"/>
</dbReference>
<dbReference type="PIRSF" id="PIRSF035836">
    <property type="entry name" value="UCP035836"/>
    <property type="match status" value="1"/>
</dbReference>
<feature type="chain" id="PRO_5030809940" evidence="2">
    <location>
        <begin position="28"/>
        <end position="270"/>
    </location>
</feature>
<keyword evidence="1" id="KW-0802">TPR repeat</keyword>
<gene>
    <name evidence="3" type="ORF">GGQ87_001367</name>
</gene>
<dbReference type="PROSITE" id="PS50005">
    <property type="entry name" value="TPR"/>
    <property type="match status" value="1"/>
</dbReference>
<dbReference type="AlphaFoldDB" id="A0A7X5YLZ9"/>
<dbReference type="EMBL" id="JAATJM010000001">
    <property type="protein sequence ID" value="NJC41109.1"/>
    <property type="molecule type" value="Genomic_DNA"/>
</dbReference>
<organism evidence="3 4">
    <name type="scientific">Brevundimonas alba</name>
    <dbReference type="NCBI Taxonomy" id="74314"/>
    <lineage>
        <taxon>Bacteria</taxon>
        <taxon>Pseudomonadati</taxon>
        <taxon>Pseudomonadota</taxon>
        <taxon>Alphaproteobacteria</taxon>
        <taxon>Caulobacterales</taxon>
        <taxon>Caulobacteraceae</taxon>
        <taxon>Brevundimonas</taxon>
    </lineage>
</organism>
<name>A0A7X5YLZ9_9CAUL</name>
<dbReference type="PANTHER" id="PTHR12558">
    <property type="entry name" value="CELL DIVISION CYCLE 16,23,27"/>
    <property type="match status" value="1"/>
</dbReference>
<dbReference type="Pfam" id="PF13432">
    <property type="entry name" value="TPR_16"/>
    <property type="match status" value="2"/>
</dbReference>
<dbReference type="Proteomes" id="UP000587415">
    <property type="component" value="Unassembled WGS sequence"/>
</dbReference>
<dbReference type="SMART" id="SM00028">
    <property type="entry name" value="TPR"/>
    <property type="match status" value="3"/>
</dbReference>
<dbReference type="InterPro" id="IPR014596">
    <property type="entry name" value="UCP035836"/>
</dbReference>
<dbReference type="InterPro" id="IPR011990">
    <property type="entry name" value="TPR-like_helical_dom_sf"/>
</dbReference>
<evidence type="ECO:0000256" key="2">
    <source>
        <dbReference type="SAM" id="SignalP"/>
    </source>
</evidence>
<evidence type="ECO:0000313" key="4">
    <source>
        <dbReference type="Proteomes" id="UP000587415"/>
    </source>
</evidence>
<evidence type="ECO:0000313" key="3">
    <source>
        <dbReference type="EMBL" id="NJC41109.1"/>
    </source>
</evidence>
<feature type="signal peptide" evidence="2">
    <location>
        <begin position="1"/>
        <end position="27"/>
    </location>
</feature>
<keyword evidence="4" id="KW-1185">Reference proteome</keyword>
<keyword evidence="2" id="KW-0732">Signal</keyword>
<protein>
    <submittedName>
        <fullName evidence="3">Flp pilus assembly protein TadD</fullName>
    </submittedName>
</protein>
<dbReference type="RefSeq" id="WP_168045944.1">
    <property type="nucleotide sequence ID" value="NZ_JAATJM010000001.1"/>
</dbReference>
<feature type="repeat" description="TPR" evidence="1">
    <location>
        <begin position="142"/>
        <end position="175"/>
    </location>
</feature>
<accession>A0A7X5YLZ9</accession>